<gene>
    <name evidence="4" type="ORF">TL5118_01338</name>
    <name evidence="5" type="ORF">TL5120_00319</name>
</gene>
<dbReference type="Proteomes" id="UP000051086">
    <property type="component" value="Unassembled WGS sequence"/>
</dbReference>
<protein>
    <recommendedName>
        <fullName evidence="3">YhdP central domain-containing protein</fullName>
    </recommendedName>
</protein>
<keyword evidence="2" id="KW-0812">Transmembrane</keyword>
<keyword evidence="2" id="KW-0472">Membrane</keyword>
<evidence type="ECO:0000313" key="4">
    <source>
        <dbReference type="EMBL" id="CUH65511.1"/>
    </source>
</evidence>
<evidence type="ECO:0000256" key="2">
    <source>
        <dbReference type="SAM" id="Phobius"/>
    </source>
</evidence>
<dbReference type="OrthoDB" id="7161641at2"/>
<dbReference type="AlphaFoldDB" id="A0A0P1FQH8"/>
<evidence type="ECO:0000313" key="6">
    <source>
        <dbReference type="Proteomes" id="UP000051086"/>
    </source>
</evidence>
<evidence type="ECO:0000259" key="3">
    <source>
        <dbReference type="Pfam" id="PF13116"/>
    </source>
</evidence>
<dbReference type="InterPro" id="IPR025263">
    <property type="entry name" value="YhdP_central"/>
</dbReference>
<dbReference type="Pfam" id="PF13116">
    <property type="entry name" value="YhdP"/>
    <property type="match status" value="1"/>
</dbReference>
<evidence type="ECO:0000313" key="5">
    <source>
        <dbReference type="EMBL" id="CUH70542.1"/>
    </source>
</evidence>
<feature type="region of interest" description="Disordered" evidence="1">
    <location>
        <begin position="1"/>
        <end position="30"/>
    </location>
</feature>
<evidence type="ECO:0000313" key="7">
    <source>
        <dbReference type="Proteomes" id="UP000051887"/>
    </source>
</evidence>
<proteinExistence type="predicted"/>
<sequence>MKPAQTPDDPKEAPVNQPVDEAVDTPAPAAPRKRRRLLRAGLWGCGCMGLLLIALVIVALLLIGREMAVPAWMHSRLEARLSTMVPGAEVRFEGINFEVSSGLKPRVLLQGVEIDGKDGRPILALGELETGLAARPFLDGKMRLGKLRVSGAELFVRRRADGTFDLAFGASLPEVEQAASPAELIANLDRLMQSDELRHLRDVTAEAMILRFEDARVGRAWTVDGGRVSLTREGDDLRIRGDMALLGGHQYVTTVETNFESKIGETAARFGMSFEDMPGPDIAVQSAAVAWLEAVQAPISGALRGSVTPEGDLGPISGTLQIAEGVIQPTAETKPVPFRSARSYFTFDPVSQSLSFDELTVDSNWVSLKAEGKAVLQGLEAGIPEAFQGQFTLTDLTAAPEGLVPEPVSVDRAAMSFRLTLDPFELHMGELTLEAEGQTLVANGRARAAEDGWALSVSAQAASLDPKAVLRLWPEEFRVKNRKWVAENIYHADIRNGHFAYRKMPGQEHDIFASFEFQDANVRYSRHLPPIEAGMGHGVLEGKRFAVTGDGGYITPPEGGRIDITGTTFVIPDITIKPAPAEVNLVARSNLTAALSLLNLPPLSVLDKAGRDLDLATGQVAATGQLRMPLKKKLPPEMVRYEIEALLAGMESTTLVPEKTLRAERLELSVDNDRLVIIGPGTVDGVPFDAVYESGLSKEERGKAQVYGTVDITPEALEALNITLPKGTLRGAGEGRMTLLLEKDQPPLFELTSDLAGLGLSVPPLGWSLPQSREGEFSIRGALSKPVRVDALSLRAPGLSAAGRLTLAADGGLQSARFDRVQAGGWLDAPVILTGRGKGRAPAVNLPGGTVDLSRRPASANGGSTAGGSTPLEVKLDRLRISDGISLTGLTGRFNAGVGLNGDFTARVNGAAAITGRVASAGSRASYEIRSEDAGGVFKAAGLLKQARDGDMLLRLSPATQQGYYDGTLQVSNTRVTEVPALASLLHAVSVVGVLEQMAGGGIMFSDVEAKFRLTPEQLLLQKSSAVGASMGISMDGIFNLKSGTMDFQGVLSPVYMFNGIGAILTRKGEGLIGFNYLLKGSAENPRVQVNPLSLFTPGMFREIFRRPPPQVGQ</sequence>
<dbReference type="EMBL" id="CYSC01000007">
    <property type="protein sequence ID" value="CUH70542.1"/>
    <property type="molecule type" value="Genomic_DNA"/>
</dbReference>
<feature type="compositionally biased region" description="Low complexity" evidence="1">
    <location>
        <begin position="858"/>
        <end position="869"/>
    </location>
</feature>
<evidence type="ECO:0000256" key="1">
    <source>
        <dbReference type="SAM" id="MobiDB-lite"/>
    </source>
</evidence>
<name>A0A0P1FQH8_9RHOB</name>
<reference evidence="4 6" key="1">
    <citation type="submission" date="2015-09" db="EMBL/GenBank/DDBJ databases">
        <authorList>
            <person name="Rodrigo-Torres L."/>
            <person name="Arahal D.R."/>
        </authorList>
    </citation>
    <scope>NUCLEOTIDE SEQUENCE [LARGE SCALE GENOMIC DNA]</scope>
    <source>
        <strain evidence="4 6">CECT 5118</strain>
    </source>
</reference>
<dbReference type="EMBL" id="CYSB01000025">
    <property type="protein sequence ID" value="CUH65511.1"/>
    <property type="molecule type" value="Genomic_DNA"/>
</dbReference>
<organism evidence="5 7">
    <name type="scientific">Thalassovita autumnalis</name>
    <dbReference type="NCBI Taxonomy" id="2072972"/>
    <lineage>
        <taxon>Bacteria</taxon>
        <taxon>Pseudomonadati</taxon>
        <taxon>Pseudomonadota</taxon>
        <taxon>Alphaproteobacteria</taxon>
        <taxon>Rhodobacterales</taxon>
        <taxon>Roseobacteraceae</taxon>
        <taxon>Thalassovita</taxon>
    </lineage>
</organism>
<dbReference type="Proteomes" id="UP000051887">
    <property type="component" value="Unassembled WGS sequence"/>
</dbReference>
<feature type="domain" description="YhdP central" evidence="3">
    <location>
        <begin position="356"/>
        <end position="798"/>
    </location>
</feature>
<feature type="transmembrane region" description="Helical" evidence="2">
    <location>
        <begin position="40"/>
        <end position="63"/>
    </location>
</feature>
<keyword evidence="6" id="KW-1185">Reference proteome</keyword>
<reference evidence="5 7" key="2">
    <citation type="submission" date="2015-09" db="EMBL/GenBank/DDBJ databases">
        <authorList>
            <consortium name="Swine Surveillance"/>
        </authorList>
    </citation>
    <scope>NUCLEOTIDE SEQUENCE [LARGE SCALE GENOMIC DNA]</scope>
    <source>
        <strain evidence="5 7">5120</strain>
    </source>
</reference>
<keyword evidence="2" id="KW-1133">Transmembrane helix</keyword>
<feature type="region of interest" description="Disordered" evidence="1">
    <location>
        <begin position="848"/>
        <end position="869"/>
    </location>
</feature>
<accession>A0A0P1FQH8</accession>
<dbReference type="RefSeq" id="WP_082626124.1">
    <property type="nucleotide sequence ID" value="NZ_CYSB01000025.1"/>
</dbReference>